<comment type="catalytic activity">
    <reaction evidence="1 9">
        <text>a ribonucleoside 5'-phosphate + H2O = a ribonucleoside + phosphate</text>
        <dbReference type="Rhea" id="RHEA:12484"/>
        <dbReference type="ChEBI" id="CHEBI:15377"/>
        <dbReference type="ChEBI" id="CHEBI:18254"/>
        <dbReference type="ChEBI" id="CHEBI:43474"/>
        <dbReference type="ChEBI" id="CHEBI:58043"/>
        <dbReference type="EC" id="3.1.3.5"/>
    </reaction>
</comment>
<comment type="similarity">
    <text evidence="4 9">Belongs to the SurE nucleotidase family.</text>
</comment>
<evidence type="ECO:0000256" key="5">
    <source>
        <dbReference type="ARBA" id="ARBA00022490"/>
    </source>
</evidence>
<dbReference type="SUPFAM" id="SSF64167">
    <property type="entry name" value="SurE-like"/>
    <property type="match status" value="1"/>
</dbReference>
<evidence type="ECO:0000256" key="4">
    <source>
        <dbReference type="ARBA" id="ARBA00011062"/>
    </source>
</evidence>
<dbReference type="FunFam" id="3.40.1210.10:FF:000001">
    <property type="entry name" value="5'/3'-nucleotidase SurE"/>
    <property type="match status" value="1"/>
</dbReference>
<dbReference type="Proteomes" id="UP000011776">
    <property type="component" value="Unassembled WGS sequence"/>
</dbReference>
<keyword evidence="7 9" id="KW-0547">Nucleotide-binding</keyword>
<comment type="caution">
    <text evidence="11">The sequence shown here is derived from an EMBL/GenBank/DDBJ whole genome shotgun (WGS) entry which is preliminary data.</text>
</comment>
<sequence length="256" mass="28319">MNILITNDDGIASSGIKALETILQKEHNTYLIAPLRERSATSMALSIYDSMRVERINDNHYIVDGYPADCVNIGLHGEIFPKIDLVLSGINRGVNMGHDVHYSGTVGAARHGAIHKKLSLAVSSGNIAKDYDYIREAEFVRKFINEYSSQLKVGVVYNMNIPSDFISSMENLRVTKLGKRTYEDTYSQKNIIGGIADFYLGGSELGHSTEEGTDFTAFFSGKISLTPLSLDQTDFSILTQLSDSLSKTFLKFSKPK</sequence>
<keyword evidence="6 9" id="KW-0479">Metal-binding</keyword>
<evidence type="ECO:0000313" key="11">
    <source>
        <dbReference type="EMBL" id="EMG11764.1"/>
    </source>
</evidence>
<organism evidence="11 12">
    <name type="scientific">Leptospira interrogans serovar Grippotyphosa str. LT2186</name>
    <dbReference type="NCBI Taxonomy" id="1001599"/>
    <lineage>
        <taxon>Bacteria</taxon>
        <taxon>Pseudomonadati</taxon>
        <taxon>Spirochaetota</taxon>
        <taxon>Spirochaetia</taxon>
        <taxon>Leptospirales</taxon>
        <taxon>Leptospiraceae</taxon>
        <taxon>Leptospira</taxon>
    </lineage>
</organism>
<protein>
    <recommendedName>
        <fullName evidence="9">5'-nucleotidase SurE</fullName>
        <ecNumber evidence="9">3.1.3.5</ecNumber>
    </recommendedName>
    <alternativeName>
        <fullName evidence="9">Nucleoside 5'-monophosphate phosphohydrolase</fullName>
    </alternativeName>
</protein>
<dbReference type="PANTHER" id="PTHR30457">
    <property type="entry name" value="5'-NUCLEOTIDASE SURE"/>
    <property type="match status" value="1"/>
</dbReference>
<dbReference type="GO" id="GO:0005737">
    <property type="term" value="C:cytoplasm"/>
    <property type="evidence" value="ECO:0007669"/>
    <property type="project" value="UniProtKB-SubCell"/>
</dbReference>
<comment type="cofactor">
    <cofactor evidence="2">
        <name>Mg(2+)</name>
        <dbReference type="ChEBI" id="CHEBI:18420"/>
    </cofactor>
</comment>
<comment type="subcellular location">
    <subcellularLocation>
        <location evidence="3 9">Cytoplasm</location>
    </subcellularLocation>
</comment>
<dbReference type="Gene3D" id="3.40.1210.10">
    <property type="entry name" value="Survival protein SurE-like phosphatase/nucleotidase"/>
    <property type="match status" value="1"/>
</dbReference>
<keyword evidence="5 9" id="KW-0963">Cytoplasm</keyword>
<gene>
    <name evidence="9 11" type="primary">surE</name>
    <name evidence="11" type="ORF">LEP1GSC151_3760</name>
</gene>
<dbReference type="GO" id="GO:0004309">
    <property type="term" value="F:exopolyphosphatase activity"/>
    <property type="evidence" value="ECO:0007669"/>
    <property type="project" value="TreeGrafter"/>
</dbReference>
<keyword evidence="8 9" id="KW-0378">Hydrolase</keyword>
<evidence type="ECO:0000256" key="1">
    <source>
        <dbReference type="ARBA" id="ARBA00000815"/>
    </source>
</evidence>
<evidence type="ECO:0000256" key="9">
    <source>
        <dbReference type="HAMAP-Rule" id="MF_00060"/>
    </source>
</evidence>
<dbReference type="GO" id="GO:0008253">
    <property type="term" value="F:5'-nucleotidase activity"/>
    <property type="evidence" value="ECO:0007669"/>
    <property type="project" value="UniProtKB-UniRule"/>
</dbReference>
<dbReference type="GO" id="GO:0008254">
    <property type="term" value="F:3'-nucleotidase activity"/>
    <property type="evidence" value="ECO:0007669"/>
    <property type="project" value="TreeGrafter"/>
</dbReference>
<feature type="binding site" evidence="9">
    <location>
        <position position="9"/>
    </location>
    <ligand>
        <name>a divalent metal cation</name>
        <dbReference type="ChEBI" id="CHEBI:60240"/>
    </ligand>
</feature>
<dbReference type="PANTHER" id="PTHR30457:SF12">
    <property type="entry name" value="5'_3'-NUCLEOTIDASE SURE"/>
    <property type="match status" value="1"/>
</dbReference>
<comment type="function">
    <text evidence="9">Nucleotidase that shows phosphatase activity on nucleoside 5'-monophosphates.</text>
</comment>
<proteinExistence type="inferred from homology"/>
<evidence type="ECO:0000259" key="10">
    <source>
        <dbReference type="Pfam" id="PF01975"/>
    </source>
</evidence>
<dbReference type="GO" id="GO:0046872">
    <property type="term" value="F:metal ion binding"/>
    <property type="evidence" value="ECO:0007669"/>
    <property type="project" value="UniProtKB-UniRule"/>
</dbReference>
<dbReference type="HAMAP" id="MF_00060">
    <property type="entry name" value="SurE"/>
    <property type="match status" value="1"/>
</dbReference>
<dbReference type="InterPro" id="IPR002828">
    <property type="entry name" value="SurE-like_Pase/nucleotidase"/>
</dbReference>
<dbReference type="InterPro" id="IPR036523">
    <property type="entry name" value="SurE-like_sf"/>
</dbReference>
<accession>M3FWG5</accession>
<evidence type="ECO:0000313" key="12">
    <source>
        <dbReference type="Proteomes" id="UP000011776"/>
    </source>
</evidence>
<evidence type="ECO:0000256" key="7">
    <source>
        <dbReference type="ARBA" id="ARBA00022741"/>
    </source>
</evidence>
<dbReference type="Pfam" id="PF01975">
    <property type="entry name" value="SurE"/>
    <property type="match status" value="1"/>
</dbReference>
<dbReference type="EC" id="3.1.3.5" evidence="9"/>
<feature type="binding site" evidence="9">
    <location>
        <position position="91"/>
    </location>
    <ligand>
        <name>a divalent metal cation</name>
        <dbReference type="ChEBI" id="CHEBI:60240"/>
    </ligand>
</feature>
<dbReference type="AlphaFoldDB" id="M3FWG5"/>
<comment type="cofactor">
    <cofactor evidence="9">
        <name>a divalent metal cation</name>
        <dbReference type="ChEBI" id="CHEBI:60240"/>
    </cofactor>
    <text evidence="9">Binds 1 divalent metal cation per subunit.</text>
</comment>
<dbReference type="NCBIfam" id="TIGR00087">
    <property type="entry name" value="surE"/>
    <property type="match status" value="1"/>
</dbReference>
<dbReference type="GO" id="GO:0000166">
    <property type="term" value="F:nucleotide binding"/>
    <property type="evidence" value="ECO:0007669"/>
    <property type="project" value="UniProtKB-KW"/>
</dbReference>
<evidence type="ECO:0000256" key="8">
    <source>
        <dbReference type="ARBA" id="ARBA00022801"/>
    </source>
</evidence>
<dbReference type="EMBL" id="AFME02000144">
    <property type="protein sequence ID" value="EMG11764.1"/>
    <property type="molecule type" value="Genomic_DNA"/>
</dbReference>
<dbReference type="InterPro" id="IPR030048">
    <property type="entry name" value="SurE"/>
</dbReference>
<reference evidence="11 12" key="1">
    <citation type="submission" date="2013-02" db="EMBL/GenBank/DDBJ databases">
        <authorList>
            <person name="Harkins D.M."/>
            <person name="Durkin A.S."/>
            <person name="Brinkac L.M."/>
            <person name="Haft D.H."/>
            <person name="Selengut J.D."/>
            <person name="Sanka R."/>
            <person name="DePew J."/>
            <person name="Purushe J."/>
            <person name="Tulsiani S.M."/>
            <person name="Graham G.C."/>
            <person name="Burns M.-A."/>
            <person name="Dohnt M.F."/>
            <person name="Smythe L.D."/>
            <person name="McKay D.B."/>
            <person name="Craig S.B."/>
            <person name="Vinetz J.M."/>
            <person name="Sutton G.G."/>
            <person name="Nierman W.C."/>
            <person name="Fouts D.E."/>
        </authorList>
    </citation>
    <scope>NUCLEOTIDE SEQUENCE [LARGE SCALE GENOMIC DNA]</scope>
    <source>
        <strain evidence="11 12">LT2186</strain>
    </source>
</reference>
<feature type="binding site" evidence="9">
    <location>
        <position position="8"/>
    </location>
    <ligand>
        <name>a divalent metal cation</name>
        <dbReference type="ChEBI" id="CHEBI:60240"/>
    </ligand>
</feature>
<feature type="binding site" evidence="9">
    <location>
        <position position="39"/>
    </location>
    <ligand>
        <name>a divalent metal cation</name>
        <dbReference type="ChEBI" id="CHEBI:60240"/>
    </ligand>
</feature>
<name>M3FWG5_LEPIR</name>
<evidence type="ECO:0000256" key="2">
    <source>
        <dbReference type="ARBA" id="ARBA00001946"/>
    </source>
</evidence>
<evidence type="ECO:0000256" key="6">
    <source>
        <dbReference type="ARBA" id="ARBA00022723"/>
    </source>
</evidence>
<evidence type="ECO:0000256" key="3">
    <source>
        <dbReference type="ARBA" id="ARBA00004496"/>
    </source>
</evidence>
<feature type="domain" description="Survival protein SurE-like phosphatase/nucleotidase" evidence="10">
    <location>
        <begin position="3"/>
        <end position="183"/>
    </location>
</feature>